<keyword evidence="2" id="KW-0732">Signal</keyword>
<keyword evidence="1" id="KW-0802">TPR repeat</keyword>
<proteinExistence type="predicted"/>
<feature type="signal peptide" evidence="2">
    <location>
        <begin position="1"/>
        <end position="25"/>
    </location>
</feature>
<sequence>MGPKMLLSSLGVMLTTLMSPAELFAALNELKELNKRSPHQAISYYQNIVSQIPSSPSTGSMELHLAGMEAAIRTDRPKLINTALNIASQYDWVASTTHGEFNIFVPMAIYHRRTGDYSYAEYLNKCALNWAKSEQQLSKVVSNLSVIYRYTEQHSKAIELLKEQLEVVSKKSVKAGLYNNLGNFYQLQNRYVEAKSVYKKAFLIHSMNNNTFLSSSVGLNLLKTMITTSNWSDFSRFMPAVSKFVEQSEHPDFIAYLYWQNLIVSVKHQGKTLLPEQVNTLKKSMPLLNATEVSPSITEFVNLLAHSELSKAWQATINSSPKPVKEKTIKRISVSLPCAKTSKP</sequence>
<organism evidence="3 4">
    <name type="scientific">Pseudoalteromonas citrea</name>
    <dbReference type="NCBI Taxonomy" id="43655"/>
    <lineage>
        <taxon>Bacteria</taxon>
        <taxon>Pseudomonadati</taxon>
        <taxon>Pseudomonadota</taxon>
        <taxon>Gammaproteobacteria</taxon>
        <taxon>Alteromonadales</taxon>
        <taxon>Pseudoalteromonadaceae</taxon>
        <taxon>Pseudoalteromonas</taxon>
    </lineage>
</organism>
<gene>
    <name evidence="3" type="ORF">PCIT_a4290</name>
</gene>
<dbReference type="PROSITE" id="PS50005">
    <property type="entry name" value="TPR"/>
    <property type="match status" value="1"/>
</dbReference>
<accession>A0AAD4FRW9</accession>
<dbReference type="InterPro" id="IPR019734">
    <property type="entry name" value="TPR_rpt"/>
</dbReference>
<dbReference type="SMART" id="SM00028">
    <property type="entry name" value="TPR"/>
    <property type="match status" value="2"/>
</dbReference>
<dbReference type="Proteomes" id="UP000016487">
    <property type="component" value="Unassembled WGS sequence"/>
</dbReference>
<dbReference type="Gene3D" id="1.25.40.10">
    <property type="entry name" value="Tetratricopeptide repeat domain"/>
    <property type="match status" value="1"/>
</dbReference>
<name>A0AAD4FRW9_9GAMM</name>
<feature type="chain" id="PRO_5042122705" description="Tetratricopeptide repeat-containing protein" evidence="2">
    <location>
        <begin position="26"/>
        <end position="344"/>
    </location>
</feature>
<evidence type="ECO:0008006" key="5">
    <source>
        <dbReference type="Google" id="ProtNLM"/>
    </source>
</evidence>
<dbReference type="InterPro" id="IPR011990">
    <property type="entry name" value="TPR-like_helical_dom_sf"/>
</dbReference>
<dbReference type="AlphaFoldDB" id="A0AAD4FRW9"/>
<reference evidence="3" key="1">
    <citation type="journal article" date="2012" name="J. Bacteriol.">
        <title>Genome sequences of type strains of seven species of the marine bacterium Pseudoalteromonas.</title>
        <authorList>
            <person name="Xie B.B."/>
            <person name="Shu Y.L."/>
            <person name="Qin Q.L."/>
            <person name="Rong J.C."/>
            <person name="Zhang X.Y."/>
            <person name="Chen X.L."/>
            <person name="Shi M."/>
            <person name="He H.L."/>
            <person name="Zhou B.C."/>
            <person name="Zhang Y.Z."/>
        </authorList>
    </citation>
    <scope>NUCLEOTIDE SEQUENCE</scope>
    <source>
        <strain evidence="3">DSM 8771</strain>
    </source>
</reference>
<evidence type="ECO:0000256" key="1">
    <source>
        <dbReference type="PROSITE-ProRule" id="PRU00339"/>
    </source>
</evidence>
<evidence type="ECO:0000256" key="2">
    <source>
        <dbReference type="SAM" id="SignalP"/>
    </source>
</evidence>
<feature type="repeat" description="TPR" evidence="1">
    <location>
        <begin position="175"/>
        <end position="208"/>
    </location>
</feature>
<dbReference type="SUPFAM" id="SSF48452">
    <property type="entry name" value="TPR-like"/>
    <property type="match status" value="1"/>
</dbReference>
<evidence type="ECO:0000313" key="4">
    <source>
        <dbReference type="Proteomes" id="UP000016487"/>
    </source>
</evidence>
<protein>
    <recommendedName>
        <fullName evidence="5">Tetratricopeptide repeat-containing protein</fullName>
    </recommendedName>
</protein>
<reference evidence="3" key="2">
    <citation type="submission" date="2015-03" db="EMBL/GenBank/DDBJ databases">
        <title>Genome sequence of Pseudoalteromonas citrea.</title>
        <authorList>
            <person name="Xie B.-B."/>
            <person name="Rong J.-C."/>
            <person name="Qin Q.-L."/>
            <person name="Zhang Y.-Z."/>
        </authorList>
    </citation>
    <scope>NUCLEOTIDE SEQUENCE</scope>
    <source>
        <strain evidence="3">DSM 8771</strain>
    </source>
</reference>
<dbReference type="EMBL" id="AHBZ03000017">
    <property type="protein sequence ID" value="KAF7771229.1"/>
    <property type="molecule type" value="Genomic_DNA"/>
</dbReference>
<evidence type="ECO:0000313" key="3">
    <source>
        <dbReference type="EMBL" id="KAF7771229.1"/>
    </source>
</evidence>
<dbReference type="Pfam" id="PF13181">
    <property type="entry name" value="TPR_8"/>
    <property type="match status" value="1"/>
</dbReference>
<comment type="caution">
    <text evidence="3">The sequence shown here is derived from an EMBL/GenBank/DDBJ whole genome shotgun (WGS) entry which is preliminary data.</text>
</comment>